<reference evidence="5" key="1">
    <citation type="journal article" date="2019" name="Int. J. Syst. Evol. Microbiol.">
        <title>The Global Catalogue of Microorganisms (GCM) 10K type strain sequencing project: providing services to taxonomists for standard genome sequencing and annotation.</title>
        <authorList>
            <consortium name="The Broad Institute Genomics Platform"/>
            <consortium name="The Broad Institute Genome Sequencing Center for Infectious Disease"/>
            <person name="Wu L."/>
            <person name="Ma J."/>
        </authorList>
    </citation>
    <scope>NUCLEOTIDE SEQUENCE [LARGE SCALE GENOMIC DNA]</scope>
    <source>
        <strain evidence="5">CGMCC 1.18575</strain>
    </source>
</reference>
<dbReference type="PANTHER" id="PTHR43649">
    <property type="entry name" value="ARABINOSE-BINDING PROTEIN-RELATED"/>
    <property type="match status" value="1"/>
</dbReference>
<dbReference type="SUPFAM" id="SSF53850">
    <property type="entry name" value="Periplasmic binding protein-like II"/>
    <property type="match status" value="1"/>
</dbReference>
<gene>
    <name evidence="4" type="ORF">ACFPOF_33075</name>
</gene>
<keyword evidence="5" id="KW-1185">Reference proteome</keyword>
<comment type="caution">
    <text evidence="4">The sequence shown here is derived from an EMBL/GenBank/DDBJ whole genome shotgun (WGS) entry which is preliminary data.</text>
</comment>
<dbReference type="InterPro" id="IPR050490">
    <property type="entry name" value="Bact_solute-bd_prot1"/>
</dbReference>
<dbReference type="RefSeq" id="WP_378140388.1">
    <property type="nucleotide sequence ID" value="NZ_JBHSMI010000067.1"/>
</dbReference>
<evidence type="ECO:0000313" key="5">
    <source>
        <dbReference type="Proteomes" id="UP001596113"/>
    </source>
</evidence>
<name>A0ABW0I269_9BACL</name>
<proteinExistence type="predicted"/>
<feature type="region of interest" description="Disordered" evidence="2">
    <location>
        <begin position="30"/>
        <end position="68"/>
    </location>
</feature>
<feature type="signal peptide" evidence="3">
    <location>
        <begin position="1"/>
        <end position="24"/>
    </location>
</feature>
<dbReference type="EMBL" id="JBHSMI010000067">
    <property type="protein sequence ID" value="MFC5407591.1"/>
    <property type="molecule type" value="Genomic_DNA"/>
</dbReference>
<evidence type="ECO:0000313" key="4">
    <source>
        <dbReference type="EMBL" id="MFC5407591.1"/>
    </source>
</evidence>
<evidence type="ECO:0000256" key="1">
    <source>
        <dbReference type="ARBA" id="ARBA00022729"/>
    </source>
</evidence>
<accession>A0ABW0I269</accession>
<dbReference type="PROSITE" id="PS51257">
    <property type="entry name" value="PROKAR_LIPOPROTEIN"/>
    <property type="match status" value="1"/>
</dbReference>
<dbReference type="Gene3D" id="3.40.190.10">
    <property type="entry name" value="Periplasmic binding protein-like II"/>
    <property type="match status" value="2"/>
</dbReference>
<evidence type="ECO:0000256" key="2">
    <source>
        <dbReference type="SAM" id="MobiDB-lite"/>
    </source>
</evidence>
<protein>
    <submittedName>
        <fullName evidence="4">ABC transporter substrate-binding protein</fullName>
    </submittedName>
</protein>
<dbReference type="PANTHER" id="PTHR43649:SF33">
    <property type="entry name" value="POLYGALACTURONAN_RHAMNOGALACTURONAN-BINDING PROTEIN YTCQ"/>
    <property type="match status" value="1"/>
</dbReference>
<keyword evidence="1 3" id="KW-0732">Signal</keyword>
<evidence type="ECO:0000256" key="3">
    <source>
        <dbReference type="SAM" id="SignalP"/>
    </source>
</evidence>
<sequence>MKRSMKRSMAVTFTFLLLVTVVLAACSKKEETSNASQPPTQSATQTQSADPSQSASDDGTKDGKYDPIATITTVTDKKPTVKYKDGDSLENNPWTRAYEKEFGIKLKYLWEVDQAQYKQKMNLTIASGDLPDFFKVDQEQFKQLRDADLIEDLTEVYNKYATDRVKSVMDDAGDVVMKSATFDGKLMAVPYTFPTREAAEMIWIRSDWLKKLNLPAPKTMQDVLAIAEAFTTQDPDGNNKNDTFGLALDKDYAAINGFLNGFHAYKGIWLEDANGQLVYSSIQPQMKQALGVLQEMFKKGQIDPEFGSKAFDKVGEDIASGKIGMLYNPFWAPMYPLQTSADKDPKAEWQFYPIVSVDSEPAKFQAELGVNPSFGYWVVKKGAKHPEAMLKMLDYYLTLNESIDPKVISEMSVGEDGSEIWQMNAIIASKSFGNSDQWLRVSGALKSGDTSNISAGDKSIVEKVQSALNGDRTLWGWNKVYGVEGSLGQANEYRKNNLYQTNAFYGAAVSASVDKGPTLSKLEIETITKIIMGKTPIDGFETFVGNWNKFGGEEVTKQVNEWKANNN</sequence>
<dbReference type="CDD" id="cd13580">
    <property type="entry name" value="PBP2_AlgQ_like_1"/>
    <property type="match status" value="1"/>
</dbReference>
<dbReference type="Proteomes" id="UP001596113">
    <property type="component" value="Unassembled WGS sequence"/>
</dbReference>
<organism evidence="4 5">
    <name type="scientific">Cohnella soli</name>
    <dbReference type="NCBI Taxonomy" id="425005"/>
    <lineage>
        <taxon>Bacteria</taxon>
        <taxon>Bacillati</taxon>
        <taxon>Bacillota</taxon>
        <taxon>Bacilli</taxon>
        <taxon>Bacillales</taxon>
        <taxon>Paenibacillaceae</taxon>
        <taxon>Cohnella</taxon>
    </lineage>
</organism>
<feature type="compositionally biased region" description="Low complexity" evidence="2">
    <location>
        <begin position="36"/>
        <end position="57"/>
    </location>
</feature>
<feature type="chain" id="PRO_5046399537" evidence="3">
    <location>
        <begin position="25"/>
        <end position="567"/>
    </location>
</feature>